<dbReference type="OrthoDB" id="1577640at2759"/>
<accession>A0A8H4KX48</accession>
<evidence type="ECO:0000313" key="2">
    <source>
        <dbReference type="Proteomes" id="UP000605986"/>
    </source>
</evidence>
<dbReference type="AlphaFoldDB" id="A0A8H4KX48"/>
<dbReference type="Proteomes" id="UP000605986">
    <property type="component" value="Unassembled WGS sequence"/>
</dbReference>
<proteinExistence type="predicted"/>
<gene>
    <name evidence="1" type="ORF">F53441_661</name>
</gene>
<keyword evidence="1" id="KW-0670">Pyruvate</keyword>
<organism evidence="1 2">
    <name type="scientific">Fusarium austroafricanum</name>
    <dbReference type="NCBI Taxonomy" id="2364996"/>
    <lineage>
        <taxon>Eukaryota</taxon>
        <taxon>Fungi</taxon>
        <taxon>Dikarya</taxon>
        <taxon>Ascomycota</taxon>
        <taxon>Pezizomycotina</taxon>
        <taxon>Sordariomycetes</taxon>
        <taxon>Hypocreomycetidae</taxon>
        <taxon>Hypocreales</taxon>
        <taxon>Nectriaceae</taxon>
        <taxon>Fusarium</taxon>
        <taxon>Fusarium concolor species complex</taxon>
    </lineage>
</organism>
<comment type="caution">
    <text evidence="1">The sequence shown here is derived from an EMBL/GenBank/DDBJ whole genome shotgun (WGS) entry which is preliminary data.</text>
</comment>
<evidence type="ECO:0000313" key="1">
    <source>
        <dbReference type="EMBL" id="KAF4457388.1"/>
    </source>
</evidence>
<reference evidence="1" key="1">
    <citation type="submission" date="2020-01" db="EMBL/GenBank/DDBJ databases">
        <title>Identification and distribution of gene clusters putatively required for synthesis of sphingolipid metabolism inhibitors in phylogenetically diverse species of the filamentous fungus Fusarium.</title>
        <authorList>
            <person name="Kim H.-S."/>
            <person name="Busman M."/>
            <person name="Brown D.W."/>
            <person name="Divon H."/>
            <person name="Uhlig S."/>
            <person name="Proctor R.H."/>
        </authorList>
    </citation>
    <scope>NUCLEOTIDE SEQUENCE</scope>
    <source>
        <strain evidence="1">NRRL 53441</strain>
    </source>
</reference>
<keyword evidence="2" id="KW-1185">Reference proteome</keyword>
<dbReference type="EMBL" id="JAADJG010000025">
    <property type="protein sequence ID" value="KAF4457388.1"/>
    <property type="molecule type" value="Genomic_DNA"/>
</dbReference>
<protein>
    <submittedName>
        <fullName evidence="1">Pyruvate decarboxylase</fullName>
    </submittedName>
</protein>
<name>A0A8H4KX48_9HYPO</name>
<sequence length="109" mass="12001">MADGLSVASGVSGLNSLGLTLCNGLQAYFSAIQDRDTDVRLATQNLDLLRFNVKTIELSRSKLKKQHSPCDYGLDFGLRNCEAQLRVFLSLQRTFSNGNREPTPPKPLS</sequence>